<dbReference type="Proteomes" id="UP001608902">
    <property type="component" value="Unassembled WGS sequence"/>
</dbReference>
<sequence length="233" mass="25875">MVDIEKLSKLTMYSGRQISRISITSINHRQLIYLLFVFAVRLTNVKSDPIYGCCMLEYCACVTPWEMLMEQIAMGIPREPTGAHVQQIQMDFSAIPFQQPVQIMENPVISMMAPPPSLCCILSYCPCQLPPQLMTTTTSTTTTTTPAPTTKPVLPDLRWLLSQMSGCCTGYYCYCSPNLLYPFAPVPVIAQTTTAATTTAQTTIDPSKKPLGPCINGRCPKNATCYKKRCYVD</sequence>
<proteinExistence type="predicted"/>
<comment type="caution">
    <text evidence="1">The sequence shown here is derived from an EMBL/GenBank/DDBJ whole genome shotgun (WGS) entry which is preliminary data.</text>
</comment>
<evidence type="ECO:0000313" key="1">
    <source>
        <dbReference type="EMBL" id="MFH4975189.1"/>
    </source>
</evidence>
<reference evidence="1 2" key="1">
    <citation type="submission" date="2024-08" db="EMBL/GenBank/DDBJ databases">
        <title>Gnathostoma spinigerum genome.</title>
        <authorList>
            <person name="Gonzalez-Bertolin B."/>
            <person name="Monzon S."/>
            <person name="Zaballos A."/>
            <person name="Jimenez P."/>
            <person name="Dekumyoy P."/>
            <person name="Varona S."/>
            <person name="Cuesta I."/>
            <person name="Sumanam S."/>
            <person name="Adisakwattana P."/>
            <person name="Gasser R.B."/>
            <person name="Hernandez-Gonzalez A."/>
            <person name="Young N.D."/>
            <person name="Perteguer M.J."/>
        </authorList>
    </citation>
    <scope>NUCLEOTIDE SEQUENCE [LARGE SCALE GENOMIC DNA]</scope>
    <source>
        <strain evidence="1">AL3</strain>
        <tissue evidence="1">Liver</tissue>
    </source>
</reference>
<organism evidence="1 2">
    <name type="scientific">Gnathostoma spinigerum</name>
    <dbReference type="NCBI Taxonomy" id="75299"/>
    <lineage>
        <taxon>Eukaryota</taxon>
        <taxon>Metazoa</taxon>
        <taxon>Ecdysozoa</taxon>
        <taxon>Nematoda</taxon>
        <taxon>Chromadorea</taxon>
        <taxon>Rhabditida</taxon>
        <taxon>Spirurina</taxon>
        <taxon>Gnathostomatomorpha</taxon>
        <taxon>Gnathostomatoidea</taxon>
        <taxon>Gnathostomatidae</taxon>
        <taxon>Gnathostoma</taxon>
    </lineage>
</organism>
<gene>
    <name evidence="1" type="ORF">AB6A40_001898</name>
</gene>
<keyword evidence="2" id="KW-1185">Reference proteome</keyword>
<accession>A0ABD6EAN0</accession>
<protein>
    <submittedName>
        <fullName evidence="1">Uncharacterized protein</fullName>
    </submittedName>
</protein>
<name>A0ABD6EAN0_9BILA</name>
<evidence type="ECO:0000313" key="2">
    <source>
        <dbReference type="Proteomes" id="UP001608902"/>
    </source>
</evidence>
<dbReference type="AlphaFoldDB" id="A0ABD6EAN0"/>
<dbReference type="EMBL" id="JBGFUD010000763">
    <property type="protein sequence ID" value="MFH4975189.1"/>
    <property type="molecule type" value="Genomic_DNA"/>
</dbReference>